<dbReference type="OrthoDB" id="1652165at2"/>
<keyword evidence="2" id="KW-0964">Secreted</keyword>
<dbReference type="SUPFAM" id="SSF141072">
    <property type="entry name" value="CalX-like"/>
    <property type="match status" value="1"/>
</dbReference>
<sequence>MSILNNWKGFLKSFQKTTSFLILVVSLILFSGNAHAAKLYFNDIYKATGSSYSIQPSSLDGISFISGSGFKFTSANPADVSFSGNNIAGILSYTNSSNQQVSIYGVISRQNKANGNTMAVNFMPTDNTYTTVTGEGYILVIPSKEGSFQNGINVATSSDPIAAVLNDVLTTQNSSPIISINDVTVNNTDSYAVFAITLSRTATGITTFTPSLSPATATLNTDYTNSLQYYNGSAWVNISSTVSIAQGVTSLQIRVPILNAGAVSSRKFNLNTGAISGSNVLNSDGAYGIGTILPSPSITTSGTLKTFSTCSGCTVNPQAFTVSGSNLTADLVVTAPTGVEVSTSQNGAYQSSVTLSQVSNAVTTTTVYTKLTNNAVSTSGGTISITSTGAVSKTLTVTTNPDNALNFDGSSDYVSVPDNNKLDFTTSFTVEGWVYPTTASSTQVIFGKINDAGSGDGSDAALMLRLFSGGFRVEVGKGTSPSQFFDVNKYTLNKWQHIAMVYNTGILKFYINGVEEGSFNTGYGSTPLLNTPSSFKFGVFKPAFAQYFIGSLDNFRIWDIARTQSEISSKMNEELIGTQTGLVASYTFNQGIGNGNNSSITTIEDQTNNGLNGVLNTFSLSGSTSNFISGIIPEISGEAILSKGATTNYTNGLTGGTWSSTDTNIATVDPTTGVVTGVNAGTSTITYTLCDKTVSKLVTVVIPTITTSGSLTTFTTCLGTASVAQTFTVSAQYLTANLVLTAPAGYELAASSGGTYSSTLSIAPSSGSVSARLIYVRLSSASIDGQSGTISITSSNAVTQTITTGNASVTSSVGGSISGSASVCSGTNSTVLTLSGETGSITKWQSSLTSNFTSVTDIASTSASITATNLTATTYYRAVVTLGSCTAATSSVATVTVNALPTVSVNVIPDVMTSATSFTVPYTNLTVGADQYSLTAGTTAMTNFVVVSNASVTTSPLTISIPASAQNSYDFNLTVKNSTTGCTSAIVPFVLSVSDITPGTVSGDQSICYGSSPATITSLTDASGGGSPTYIWQISTNGHSGTYMDIIGATSASYSHPVALTSTTHFRRKATIGVSFAVTHPVEVLVNALPTIAVSPSSASITTGSSVSLSASGANSYSWTPSTGLSAANTAAVTATPTVTTTYTVTGTNSTTSCSSAATVTVSVNPALTAGTISADQTICVGASPATISSATAATGGTGSIAYVWSSSTNGTTYTTISGATSSTYSPGVISVNTYYKRGASTANDAVIYTSPILITVQSSVGGTIAGSAAVCAGTNSTVLTLSGYTGSVTRWQSALAADFSGIVTNINSVSTSITETNLTATKYYRAVVRVGVCAASNSATATITVNALPVISISPSAPSITSGSSVTLTASGASTYTWTPSTGLSATNTAVVTASPTVTTTYSVSGTSSSCSSTATVTVTVTTPTPVADTDGDGVTDAQEAIDGTNPNDVCSYLVASQTLTPTSAWSTADCDGDGTPNVTDSDPNDPCVHLAGATPVTTNAIWRAADCDGDGVTNGKETDDGTDPNEGCSYVVASRTLTPSTAWGTLDCDADGNSNATDPNIDAPVASNDLVNLPSSGALTVNILTNDDFLPGANTEISRQLPPNDGTAKGTVTFNPLTGEMTYKRAPFETGLVTMGYKVTNKAVSPPVSAFAFVTILACDLQDPLSDCDGDGEPNGTDLAPTDPCVYEPTRQVKANVSDDWKALDCDGDGVLNGTELADGTSPSDACSFKAGSITLSPSAAWLLLDCDADGVTNQVEGTQDLDGDGIPNCLDTDSDGDSISDKLETIVDTDRDGKPDYLDLDSDNDGILDSVENKVCTGTGILCDTDADGTPNFRDLDSDADQIKDVIEASGSDYNQDGIADGNIDEKGIPSSANKGLTPPDTDRDGKLDPYDVDSDGDGISDFDEEYNEVADFADCDKDGIVNRLDPDECEIFAPQGISPNNDDKNDRLVFKGLVFRKLPNHLSVYNRWGTLVFEMDDYDNSWSGTILPDGTYFYVLDFYGRKPTISNYLAIDRTIK</sequence>
<dbReference type="SUPFAM" id="SSF49899">
    <property type="entry name" value="Concanavalin A-like lectins/glucanases"/>
    <property type="match status" value="1"/>
</dbReference>
<dbReference type="Gene3D" id="4.10.1080.10">
    <property type="entry name" value="TSP type-3 repeat"/>
    <property type="match status" value="1"/>
</dbReference>
<evidence type="ECO:0000259" key="7">
    <source>
        <dbReference type="SMART" id="SM00560"/>
    </source>
</evidence>
<evidence type="ECO:0000256" key="2">
    <source>
        <dbReference type="ARBA" id="ARBA00022525"/>
    </source>
</evidence>
<organism evidence="8 9">
    <name type="scientific">Aquirufa antheringensis</name>
    <dbReference type="NCBI Taxonomy" id="2516559"/>
    <lineage>
        <taxon>Bacteria</taxon>
        <taxon>Pseudomonadati</taxon>
        <taxon>Bacteroidota</taxon>
        <taxon>Cytophagia</taxon>
        <taxon>Cytophagales</taxon>
        <taxon>Flectobacillaceae</taxon>
        <taxon>Aquirufa</taxon>
    </lineage>
</organism>
<dbReference type="SUPFAM" id="SSF103647">
    <property type="entry name" value="TSP type-3 repeat"/>
    <property type="match status" value="1"/>
</dbReference>
<evidence type="ECO:0000313" key="9">
    <source>
        <dbReference type="Proteomes" id="UP000293583"/>
    </source>
</evidence>
<dbReference type="GO" id="GO:0004553">
    <property type="term" value="F:hydrolase activity, hydrolyzing O-glycosyl compounds"/>
    <property type="evidence" value="ECO:0007669"/>
    <property type="project" value="UniProtKB-ARBA"/>
</dbReference>
<dbReference type="Gene3D" id="2.60.120.200">
    <property type="match status" value="1"/>
</dbReference>
<dbReference type="Gene3D" id="2.60.40.2030">
    <property type="match status" value="1"/>
</dbReference>
<dbReference type="GO" id="GO:0005509">
    <property type="term" value="F:calcium ion binding"/>
    <property type="evidence" value="ECO:0007669"/>
    <property type="project" value="InterPro"/>
</dbReference>
<evidence type="ECO:0000313" key="8">
    <source>
        <dbReference type="EMBL" id="TBH75281.1"/>
    </source>
</evidence>
<dbReference type="InterPro" id="IPR013320">
    <property type="entry name" value="ConA-like_dom_sf"/>
</dbReference>
<dbReference type="InterPro" id="IPR028974">
    <property type="entry name" value="TSP_type-3_rpt"/>
</dbReference>
<dbReference type="Gene3D" id="2.60.40.1080">
    <property type="match status" value="1"/>
</dbReference>
<keyword evidence="4" id="KW-0106">Calcium</keyword>
<dbReference type="GO" id="GO:0005975">
    <property type="term" value="P:carbohydrate metabolic process"/>
    <property type="evidence" value="ECO:0007669"/>
    <property type="project" value="UniProtKB-ARBA"/>
</dbReference>
<dbReference type="RefSeq" id="WP_130922457.1">
    <property type="nucleotide sequence ID" value="NZ_SEWY01000001.1"/>
</dbReference>
<name>A0A4Q9BHH2_9BACT</name>
<dbReference type="PROSITE" id="PS00018">
    <property type="entry name" value="EF_HAND_1"/>
    <property type="match status" value="1"/>
</dbReference>
<keyword evidence="5" id="KW-1015">Disulfide bond</keyword>
<evidence type="ECO:0000256" key="3">
    <source>
        <dbReference type="ARBA" id="ARBA00022729"/>
    </source>
</evidence>
<comment type="subcellular location">
    <subcellularLocation>
        <location evidence="1">Secreted</location>
    </subcellularLocation>
</comment>
<feature type="compositionally biased region" description="Acidic residues" evidence="6">
    <location>
        <begin position="1894"/>
        <end position="1904"/>
    </location>
</feature>
<evidence type="ECO:0000256" key="1">
    <source>
        <dbReference type="ARBA" id="ARBA00004613"/>
    </source>
</evidence>
<dbReference type="Pfam" id="PF18884">
    <property type="entry name" value="TSP3_bac"/>
    <property type="match status" value="3"/>
</dbReference>
<evidence type="ECO:0000256" key="4">
    <source>
        <dbReference type="ARBA" id="ARBA00022837"/>
    </source>
</evidence>
<dbReference type="InterPro" id="IPR059100">
    <property type="entry name" value="TSP3_bac"/>
</dbReference>
<dbReference type="EMBL" id="SEWY01000001">
    <property type="protein sequence ID" value="TBH75281.1"/>
    <property type="molecule type" value="Genomic_DNA"/>
</dbReference>
<dbReference type="InterPro" id="IPR006558">
    <property type="entry name" value="LamG-like"/>
</dbReference>
<dbReference type="InterPro" id="IPR008964">
    <property type="entry name" value="Invasin/intimin_cell_adhesion"/>
</dbReference>
<dbReference type="SMART" id="SM00560">
    <property type="entry name" value="LamGL"/>
    <property type="match status" value="1"/>
</dbReference>
<evidence type="ECO:0000256" key="5">
    <source>
        <dbReference type="ARBA" id="ARBA00023157"/>
    </source>
</evidence>
<evidence type="ECO:0000256" key="6">
    <source>
        <dbReference type="SAM" id="MobiDB-lite"/>
    </source>
</evidence>
<feature type="region of interest" description="Disordered" evidence="6">
    <location>
        <begin position="1852"/>
        <end position="1904"/>
    </location>
</feature>
<reference evidence="8 9" key="1">
    <citation type="submission" date="2019-02" db="EMBL/GenBank/DDBJ databases">
        <title>Genome of a new Bacteroidetes strain.</title>
        <authorList>
            <person name="Pitt A."/>
        </authorList>
    </citation>
    <scope>NUCLEOTIDE SEQUENCE [LARGE SCALE GENOMIC DNA]</scope>
    <source>
        <strain evidence="8 9">103A-SOEBACH</strain>
    </source>
</reference>
<dbReference type="InterPro" id="IPR018247">
    <property type="entry name" value="EF_Hand_1_Ca_BS"/>
</dbReference>
<feature type="domain" description="LamG-like jellyroll fold" evidence="7">
    <location>
        <begin position="426"/>
        <end position="565"/>
    </location>
</feature>
<keyword evidence="3" id="KW-0732">Signal</keyword>
<dbReference type="SUPFAM" id="SSF49373">
    <property type="entry name" value="Invasin/intimin cell-adhesion fragments"/>
    <property type="match status" value="1"/>
</dbReference>
<gene>
    <name evidence="8" type="ORF">EWU20_01525</name>
</gene>
<protein>
    <recommendedName>
        <fullName evidence="7">LamG-like jellyroll fold domain-containing protein</fullName>
    </recommendedName>
</protein>
<dbReference type="Proteomes" id="UP000293583">
    <property type="component" value="Unassembled WGS sequence"/>
</dbReference>
<dbReference type="InterPro" id="IPR038081">
    <property type="entry name" value="CalX-like_sf"/>
</dbReference>
<keyword evidence="9" id="KW-1185">Reference proteome</keyword>
<comment type="caution">
    <text evidence="8">The sequence shown here is derived from an EMBL/GenBank/DDBJ whole genome shotgun (WGS) entry which is preliminary data.</text>
</comment>
<feature type="compositionally biased region" description="Basic and acidic residues" evidence="6">
    <location>
        <begin position="1884"/>
        <end position="1893"/>
    </location>
</feature>
<dbReference type="Pfam" id="PF13585">
    <property type="entry name" value="CHU_C"/>
    <property type="match status" value="1"/>
</dbReference>
<dbReference type="Pfam" id="PF13385">
    <property type="entry name" value="Laminin_G_3"/>
    <property type="match status" value="1"/>
</dbReference>
<accession>A0A4Q9BHH2</accession>
<proteinExistence type="predicted"/>